<feature type="region of interest" description="Disordered" evidence="4">
    <location>
        <begin position="1"/>
        <end position="39"/>
    </location>
</feature>
<dbReference type="OMA" id="GPDSSCT"/>
<feature type="compositionally biased region" description="Basic and acidic residues" evidence="4">
    <location>
        <begin position="27"/>
        <end position="39"/>
    </location>
</feature>
<dbReference type="EMBL" id="DS548949">
    <property type="protein sequence ID" value="EDR27076.1"/>
    <property type="molecule type" value="Genomic_DNA"/>
</dbReference>
<dbReference type="GO" id="GO:0005852">
    <property type="term" value="C:eukaryotic translation initiation factor 3 complex"/>
    <property type="evidence" value="ECO:0007669"/>
    <property type="project" value="InterPro"/>
</dbReference>
<dbReference type="KEGG" id="edi:EDI_135290"/>
<dbReference type="OrthoDB" id="29400at2759"/>
<dbReference type="GO" id="GO:0003743">
    <property type="term" value="F:translation initiation factor activity"/>
    <property type="evidence" value="ECO:0007669"/>
    <property type="project" value="UniProtKB-KW"/>
</dbReference>
<dbReference type="Pfam" id="PF08597">
    <property type="entry name" value="eIF3_subunit"/>
    <property type="match status" value="1"/>
</dbReference>
<reference evidence="6" key="1">
    <citation type="submission" date="2007-12" db="EMBL/GenBank/DDBJ databases">
        <title>Annotation of Entamoeba dispar SAW760.</title>
        <authorList>
            <person name="Lorenzi H."/>
            <person name="Inman J."/>
            <person name="Schobel S."/>
            <person name="Amedeo P."/>
            <person name="Caler E."/>
        </authorList>
    </citation>
    <scope>NUCLEOTIDE SEQUENCE [LARGE SCALE GENOMIC DNA]</scope>
    <source>
        <strain evidence="6">ATCC PRA-260 / SAW760</strain>
    </source>
</reference>
<feature type="compositionally biased region" description="Acidic residues" evidence="4">
    <location>
        <begin position="1"/>
        <end position="14"/>
    </location>
</feature>
<evidence type="ECO:0000256" key="2">
    <source>
        <dbReference type="ARBA" id="ARBA00022540"/>
    </source>
</evidence>
<protein>
    <submittedName>
        <fullName evidence="5">Eukaryotic translation initiation factor 3 subunit, putative</fullName>
    </submittedName>
</protein>
<gene>
    <name evidence="5" type="ORF">EDI_135290</name>
</gene>
<keyword evidence="6" id="KW-1185">Reference proteome</keyword>
<dbReference type="VEuPathDB" id="AmoebaDB:EDI_135290"/>
<accession>B0EEG2</accession>
<proteinExistence type="predicted"/>
<feature type="compositionally biased region" description="Basic residues" evidence="4">
    <location>
        <begin position="172"/>
        <end position="181"/>
    </location>
</feature>
<evidence type="ECO:0000313" key="6">
    <source>
        <dbReference type="Proteomes" id="UP000008076"/>
    </source>
</evidence>
<evidence type="ECO:0000256" key="1">
    <source>
        <dbReference type="ARBA" id="ARBA00022490"/>
    </source>
</evidence>
<feature type="region of interest" description="Disordered" evidence="4">
    <location>
        <begin position="168"/>
        <end position="215"/>
    </location>
</feature>
<keyword evidence="3" id="KW-0648">Protein biosynthesis</keyword>
<sequence length="215" mass="24880">MSWEDFDIAEEPDFGETTSTLAALAPETKEETKTVSNKELKEAKKNNVKVVEEYVDPTEGMTEEEKSLALRRQQEESDIKGAERLYQGVDDLHELDTMSVITDKDFQKYGKLLGLKGHALYKEKSKQYKLLVKECMRELTNDLTSVEIKELSAYMEVLFNQQVQIEKEADKKKKKGGKKNLAKPATTGKKYTERVEDQLEDDYYDDEDEDDYDFM</sequence>
<organism evidence="6">
    <name type="scientific">Entamoeba dispar (strain ATCC PRA-260 / SAW760)</name>
    <dbReference type="NCBI Taxonomy" id="370354"/>
    <lineage>
        <taxon>Eukaryota</taxon>
        <taxon>Amoebozoa</taxon>
        <taxon>Evosea</taxon>
        <taxon>Archamoebae</taxon>
        <taxon>Mastigamoebida</taxon>
        <taxon>Entamoebidae</taxon>
        <taxon>Entamoeba</taxon>
    </lineage>
</organism>
<feature type="compositionally biased region" description="Acidic residues" evidence="4">
    <location>
        <begin position="198"/>
        <end position="215"/>
    </location>
</feature>
<dbReference type="Proteomes" id="UP000008076">
    <property type="component" value="Unassembled WGS sequence"/>
</dbReference>
<dbReference type="Gene3D" id="1.10.246.60">
    <property type="entry name" value="Eukaryotic translation initiation factor 3 like domains"/>
    <property type="match status" value="1"/>
</dbReference>
<name>B0EEG2_ENTDS</name>
<dbReference type="AlphaFoldDB" id="B0EEG2"/>
<dbReference type="GeneID" id="5881659"/>
<evidence type="ECO:0000313" key="5">
    <source>
        <dbReference type="EMBL" id="EDR27076.1"/>
    </source>
</evidence>
<evidence type="ECO:0000256" key="3">
    <source>
        <dbReference type="ARBA" id="ARBA00022917"/>
    </source>
</evidence>
<keyword evidence="1" id="KW-0963">Cytoplasm</keyword>
<dbReference type="PANTHER" id="PTHR21681:SF0">
    <property type="entry name" value="EUKARYOTIC TRANSLATION INITIATION FACTOR 3 SUBUNIT J"/>
    <property type="match status" value="1"/>
</dbReference>
<dbReference type="InterPro" id="IPR013906">
    <property type="entry name" value="eIF3j"/>
</dbReference>
<dbReference type="PANTHER" id="PTHR21681">
    <property type="entry name" value="EUKARYOTIC TRANSLATION INITIATION FACTOR 3 SUBUNIT J"/>
    <property type="match status" value="1"/>
</dbReference>
<keyword evidence="2 5" id="KW-0396">Initiation factor</keyword>
<dbReference type="InterPro" id="IPR023194">
    <property type="entry name" value="eIF3-like_dom_sf"/>
</dbReference>
<evidence type="ECO:0000256" key="4">
    <source>
        <dbReference type="SAM" id="MobiDB-lite"/>
    </source>
</evidence>
<dbReference type="RefSeq" id="XP_001736663.1">
    <property type="nucleotide sequence ID" value="XM_001736611.1"/>
</dbReference>
<dbReference type="eggNOG" id="ENOG502RF7I">
    <property type="taxonomic scope" value="Eukaryota"/>
</dbReference>